<keyword evidence="3" id="KW-0032">Aminotransferase</keyword>
<dbReference type="Proteomes" id="UP001310692">
    <property type="component" value="Unassembled WGS sequence"/>
</dbReference>
<dbReference type="InterPro" id="IPR050571">
    <property type="entry name" value="Class-IV_PLP-Dep_Aminotrnsfr"/>
</dbReference>
<dbReference type="InterPro" id="IPR043132">
    <property type="entry name" value="BCAT-like_C"/>
</dbReference>
<dbReference type="Gene3D" id="3.20.10.10">
    <property type="entry name" value="D-amino Acid Aminotransferase, subunit A, domain 2"/>
    <property type="match status" value="1"/>
</dbReference>
<dbReference type="RefSeq" id="WP_330195317.1">
    <property type="nucleotide sequence ID" value="NZ_JAZDRO010000001.1"/>
</dbReference>
<evidence type="ECO:0000313" key="3">
    <source>
        <dbReference type="EMBL" id="MEE2565785.1"/>
    </source>
</evidence>
<dbReference type="GO" id="GO:0008483">
    <property type="term" value="F:transaminase activity"/>
    <property type="evidence" value="ECO:0007669"/>
    <property type="project" value="UniProtKB-KW"/>
</dbReference>
<dbReference type="PANTHER" id="PTHR42743">
    <property type="entry name" value="AMINO-ACID AMINOTRANSFERASE"/>
    <property type="match status" value="1"/>
</dbReference>
<dbReference type="SUPFAM" id="SSF56752">
    <property type="entry name" value="D-aminoacid aminotransferase-like PLP-dependent enzymes"/>
    <property type="match status" value="1"/>
</dbReference>
<gene>
    <name evidence="3" type="ORF">V0U35_03755</name>
</gene>
<dbReference type="InterPro" id="IPR043131">
    <property type="entry name" value="BCAT-like_N"/>
</dbReference>
<evidence type="ECO:0000256" key="1">
    <source>
        <dbReference type="ARBA" id="ARBA00009320"/>
    </source>
</evidence>
<evidence type="ECO:0000256" key="2">
    <source>
        <dbReference type="ARBA" id="ARBA00014472"/>
    </source>
</evidence>
<protein>
    <recommendedName>
        <fullName evidence="2">Probable branched-chain-amino-acid aminotransferase</fullName>
    </recommendedName>
</protein>
<keyword evidence="3" id="KW-0808">Transferase</keyword>
<dbReference type="Pfam" id="PF01063">
    <property type="entry name" value="Aminotran_4"/>
    <property type="match status" value="1"/>
</dbReference>
<comment type="caution">
    <text evidence="3">The sequence shown here is derived from an EMBL/GenBank/DDBJ whole genome shotgun (WGS) entry which is preliminary data.</text>
</comment>
<dbReference type="InterPro" id="IPR001544">
    <property type="entry name" value="Aminotrans_IV"/>
</dbReference>
<sequence>MTVRVLDRGRWRDFRPGDLPPDDRGLALGDGVFETFRASAGGIRRSDAHADRLAAACEALDLPMPDWSDIVSESRRLAAAGSHIMRVTLTRGSGPRGLAPIPDASGLVMLTGSPWSPSRKSLVLHLSSLRRSPDSLSARHKTISYADNAAARREADAAGAGMALLLTSSGAVSGADCANVFALRGGVLRTPSTACAIRPGVTREVVLGLAREAGLAVEEGDYAPDDFLDADALFVTNAAMGIVAVSQCGSRHFDTGQAGLAALQQAEAG</sequence>
<organism evidence="3 4">
    <name type="scientific">Hyphobacterium marinum</name>
    <dbReference type="NCBI Taxonomy" id="3116574"/>
    <lineage>
        <taxon>Bacteria</taxon>
        <taxon>Pseudomonadati</taxon>
        <taxon>Pseudomonadota</taxon>
        <taxon>Alphaproteobacteria</taxon>
        <taxon>Maricaulales</taxon>
        <taxon>Maricaulaceae</taxon>
        <taxon>Hyphobacterium</taxon>
    </lineage>
</organism>
<dbReference type="EMBL" id="JAZDRO010000001">
    <property type="protein sequence ID" value="MEE2565785.1"/>
    <property type="molecule type" value="Genomic_DNA"/>
</dbReference>
<dbReference type="InterPro" id="IPR036038">
    <property type="entry name" value="Aminotransferase-like"/>
</dbReference>
<comment type="similarity">
    <text evidence="1">Belongs to the class-IV pyridoxal-phosphate-dependent aminotransferase family.</text>
</comment>
<name>A0ABU7LXQ5_9PROT</name>
<dbReference type="PANTHER" id="PTHR42743:SF2">
    <property type="entry name" value="AMINODEOXYCHORISMATE LYASE"/>
    <property type="match status" value="1"/>
</dbReference>
<proteinExistence type="inferred from homology"/>
<reference evidence="3 4" key="1">
    <citation type="submission" date="2024-01" db="EMBL/GenBank/DDBJ databases">
        <title>Hyphobacterium bacterium isolated from marine sediment.</title>
        <authorList>
            <person name="Zhao S."/>
        </authorList>
    </citation>
    <scope>NUCLEOTIDE SEQUENCE [LARGE SCALE GENOMIC DNA]</scope>
    <source>
        <strain evidence="3 4">Y60-23</strain>
    </source>
</reference>
<dbReference type="Gene3D" id="3.30.470.10">
    <property type="match status" value="1"/>
</dbReference>
<accession>A0ABU7LXQ5</accession>
<keyword evidence="4" id="KW-1185">Reference proteome</keyword>
<evidence type="ECO:0000313" key="4">
    <source>
        <dbReference type="Proteomes" id="UP001310692"/>
    </source>
</evidence>